<sequence>MKVLKTFTRIYVSDLDTVLPFCEELYGVKTELRFTYPEMNLELASVGDLLFIAGSPEALKPFEGTKATFVVDSLDEFLTHLNKIGVKVIREPKQVPTGKNMTVQHPDGTIIEYVEHTQAYIES</sequence>
<reference evidence="1 4" key="2">
    <citation type="submission" date="2021-08" db="EMBL/GenBank/DDBJ databases">
        <title>Complete genome sequence of the strain Aneurinibacillus thermoaerophilus CCM 8960.</title>
        <authorList>
            <person name="Musilova J."/>
            <person name="Kourilova X."/>
            <person name="Pernicova I."/>
            <person name="Bezdicek M."/>
            <person name="Lengerova M."/>
            <person name="Obruca S."/>
            <person name="Sedlar K."/>
        </authorList>
    </citation>
    <scope>NUCLEOTIDE SEQUENCE [LARGE SCALE GENOMIC DNA]</scope>
    <source>
        <strain evidence="1 4">CCM 8960</strain>
    </source>
</reference>
<proteinExistence type="predicted"/>
<dbReference type="AlphaFoldDB" id="A0A1G7YVK9"/>
<name>A0A1G7YVK9_ANETH</name>
<keyword evidence="4" id="KW-1185">Reference proteome</keyword>
<dbReference type="EMBL" id="FNDE01000008">
    <property type="protein sequence ID" value="SDH00548.1"/>
    <property type="molecule type" value="Genomic_DNA"/>
</dbReference>
<dbReference type="RefSeq" id="WP_057898909.1">
    <property type="nucleotide sequence ID" value="NZ_CP080764.1"/>
</dbReference>
<protein>
    <submittedName>
        <fullName evidence="1">Glyoxalase/bleomycin resistance/dioxygenase family protein</fullName>
    </submittedName>
</protein>
<dbReference type="OrthoDB" id="1492945at2"/>
<dbReference type="GeneID" id="97141482"/>
<dbReference type="Proteomes" id="UP000826616">
    <property type="component" value="Chromosome"/>
</dbReference>
<evidence type="ECO:0000313" key="3">
    <source>
        <dbReference type="Proteomes" id="UP000198956"/>
    </source>
</evidence>
<dbReference type="EMBL" id="CP080764">
    <property type="protein sequence ID" value="QYY44269.1"/>
    <property type="molecule type" value="Genomic_DNA"/>
</dbReference>
<reference evidence="2 3" key="1">
    <citation type="submission" date="2016-10" db="EMBL/GenBank/DDBJ databases">
        <authorList>
            <person name="de Groot N.N."/>
        </authorList>
    </citation>
    <scope>NUCLEOTIDE SEQUENCE [LARGE SCALE GENOMIC DNA]</scope>
    <source>
        <strain evidence="2 3">L 420-91</strain>
    </source>
</reference>
<organism evidence="2 3">
    <name type="scientific">Aneurinibacillus thermoaerophilus</name>
    <dbReference type="NCBI Taxonomy" id="143495"/>
    <lineage>
        <taxon>Bacteria</taxon>
        <taxon>Bacillati</taxon>
        <taxon>Bacillota</taxon>
        <taxon>Bacilli</taxon>
        <taxon>Bacillales</taxon>
        <taxon>Paenibacillaceae</taxon>
        <taxon>Aneurinibacillus group</taxon>
        <taxon>Aneurinibacillus</taxon>
    </lineage>
</organism>
<dbReference type="InterPro" id="IPR029068">
    <property type="entry name" value="Glyas_Bleomycin-R_OHBP_Dase"/>
</dbReference>
<gene>
    <name evidence="1" type="ORF">K3F53_08880</name>
    <name evidence="2" type="ORF">SAMN04489735_100822</name>
</gene>
<evidence type="ECO:0000313" key="2">
    <source>
        <dbReference type="EMBL" id="SDH00548.1"/>
    </source>
</evidence>
<dbReference type="SUPFAM" id="SSF54593">
    <property type="entry name" value="Glyoxalase/Bleomycin resistance protein/Dihydroxybiphenyl dioxygenase"/>
    <property type="match status" value="1"/>
</dbReference>
<evidence type="ECO:0000313" key="4">
    <source>
        <dbReference type="Proteomes" id="UP000826616"/>
    </source>
</evidence>
<dbReference type="Proteomes" id="UP000198956">
    <property type="component" value="Unassembled WGS sequence"/>
</dbReference>
<dbReference type="Gene3D" id="3.10.180.10">
    <property type="entry name" value="2,3-Dihydroxybiphenyl 1,2-Dioxygenase, domain 1"/>
    <property type="match status" value="1"/>
</dbReference>
<evidence type="ECO:0000313" key="1">
    <source>
        <dbReference type="EMBL" id="QYY44269.1"/>
    </source>
</evidence>
<accession>A0A1G7YVK9</accession>